<gene>
    <name evidence="1" type="ORF">I79_014255</name>
</gene>
<organism evidence="1 2">
    <name type="scientific">Cricetulus griseus</name>
    <name type="common">Chinese hamster</name>
    <name type="synonym">Cricetulus barabensis griseus</name>
    <dbReference type="NCBI Taxonomy" id="10029"/>
    <lineage>
        <taxon>Eukaryota</taxon>
        <taxon>Metazoa</taxon>
        <taxon>Chordata</taxon>
        <taxon>Craniata</taxon>
        <taxon>Vertebrata</taxon>
        <taxon>Euteleostomi</taxon>
        <taxon>Mammalia</taxon>
        <taxon>Eutheria</taxon>
        <taxon>Euarchontoglires</taxon>
        <taxon>Glires</taxon>
        <taxon>Rodentia</taxon>
        <taxon>Myomorpha</taxon>
        <taxon>Muroidea</taxon>
        <taxon>Cricetidae</taxon>
        <taxon>Cricetinae</taxon>
        <taxon>Cricetulus</taxon>
    </lineage>
</organism>
<name>G3HTM7_CRIGR</name>
<dbReference type="AlphaFoldDB" id="G3HTM7"/>
<proteinExistence type="predicted"/>
<reference evidence="2" key="1">
    <citation type="journal article" date="2011" name="Nat. Biotechnol.">
        <title>The genomic sequence of the Chinese hamster ovary (CHO)-K1 cell line.</title>
        <authorList>
            <person name="Xu X."/>
            <person name="Nagarajan H."/>
            <person name="Lewis N.E."/>
            <person name="Pan S."/>
            <person name="Cai Z."/>
            <person name="Liu X."/>
            <person name="Chen W."/>
            <person name="Xie M."/>
            <person name="Wang W."/>
            <person name="Hammond S."/>
            <person name="Andersen M.R."/>
            <person name="Neff N."/>
            <person name="Passarelli B."/>
            <person name="Koh W."/>
            <person name="Fan H.C."/>
            <person name="Wang J."/>
            <person name="Gui Y."/>
            <person name="Lee K.H."/>
            <person name="Betenbaugh M.J."/>
            <person name="Quake S.R."/>
            <person name="Famili I."/>
            <person name="Palsson B.O."/>
            <person name="Wang J."/>
        </authorList>
    </citation>
    <scope>NUCLEOTIDE SEQUENCE [LARGE SCALE GENOMIC DNA]</scope>
    <source>
        <strain evidence="2">CHO K1 cell line</strain>
    </source>
</reference>
<accession>G3HTM7</accession>
<protein>
    <submittedName>
        <fullName evidence="1">Uncharacterized protein</fullName>
    </submittedName>
</protein>
<dbReference type="EMBL" id="JH000709">
    <property type="protein sequence ID" value="EGV95509.1"/>
    <property type="molecule type" value="Genomic_DNA"/>
</dbReference>
<dbReference type="Proteomes" id="UP000001075">
    <property type="component" value="Unassembled WGS sequence"/>
</dbReference>
<sequence>MFSELSVSLHYQDFYKEERVSGSFDHSGELVLVKSFAASVDSRKPGSHKCHTYMLSS</sequence>
<evidence type="ECO:0000313" key="2">
    <source>
        <dbReference type="Proteomes" id="UP000001075"/>
    </source>
</evidence>
<dbReference type="InParanoid" id="G3HTM7"/>
<evidence type="ECO:0000313" key="1">
    <source>
        <dbReference type="EMBL" id="EGV95509.1"/>
    </source>
</evidence>